<keyword evidence="4" id="KW-0410">Iron transport</keyword>
<keyword evidence="5 11" id="KW-0812">Transmembrane</keyword>
<dbReference type="SUPFAM" id="SSF56935">
    <property type="entry name" value="Porins"/>
    <property type="match status" value="1"/>
</dbReference>
<evidence type="ECO:0000259" key="14">
    <source>
        <dbReference type="Pfam" id="PF00593"/>
    </source>
</evidence>
<evidence type="ECO:0000256" key="5">
    <source>
        <dbReference type="ARBA" id="ARBA00022692"/>
    </source>
</evidence>
<evidence type="ECO:0000256" key="11">
    <source>
        <dbReference type="PROSITE-ProRule" id="PRU01360"/>
    </source>
</evidence>
<dbReference type="EMBL" id="WAEL01000003">
    <property type="protein sequence ID" value="NID10375.1"/>
    <property type="molecule type" value="Genomic_DNA"/>
</dbReference>
<name>A0ABX0QDB8_9BACT</name>
<evidence type="ECO:0000256" key="3">
    <source>
        <dbReference type="ARBA" id="ARBA00022452"/>
    </source>
</evidence>
<feature type="signal peptide" evidence="13">
    <location>
        <begin position="1"/>
        <end position="24"/>
    </location>
</feature>
<comment type="caution">
    <text evidence="16">The sequence shown here is derived from an EMBL/GenBank/DDBJ whole genome shotgun (WGS) entry which is preliminary data.</text>
</comment>
<dbReference type="InterPro" id="IPR037066">
    <property type="entry name" value="Plug_dom_sf"/>
</dbReference>
<feature type="domain" description="TonB-dependent receptor plug" evidence="15">
    <location>
        <begin position="120"/>
        <end position="253"/>
    </location>
</feature>
<comment type="subcellular location">
    <subcellularLocation>
        <location evidence="1 11">Cell outer membrane</location>
        <topology evidence="1 11">Multi-pass membrane protein</topology>
    </subcellularLocation>
</comment>
<dbReference type="Pfam" id="PF07715">
    <property type="entry name" value="Plug"/>
    <property type="match status" value="1"/>
</dbReference>
<dbReference type="InterPro" id="IPR000531">
    <property type="entry name" value="Beta-barrel_TonB"/>
</dbReference>
<dbReference type="Proteomes" id="UP000606008">
    <property type="component" value="Unassembled WGS sequence"/>
</dbReference>
<evidence type="ECO:0000256" key="9">
    <source>
        <dbReference type="ARBA" id="ARBA00023136"/>
    </source>
</evidence>
<dbReference type="InterPro" id="IPR023997">
    <property type="entry name" value="TonB-dep_OMP_SusC/RagA_CS"/>
</dbReference>
<evidence type="ECO:0000256" key="7">
    <source>
        <dbReference type="ARBA" id="ARBA00023065"/>
    </source>
</evidence>
<dbReference type="RefSeq" id="WP_166691717.1">
    <property type="nucleotide sequence ID" value="NZ_WAEL01000003.1"/>
</dbReference>
<evidence type="ECO:0000256" key="1">
    <source>
        <dbReference type="ARBA" id="ARBA00004571"/>
    </source>
</evidence>
<protein>
    <submittedName>
        <fullName evidence="16">SusC/RagA family TonB-linked outer membrane protein</fullName>
    </submittedName>
</protein>
<evidence type="ECO:0000256" key="8">
    <source>
        <dbReference type="ARBA" id="ARBA00023077"/>
    </source>
</evidence>
<dbReference type="InterPro" id="IPR012910">
    <property type="entry name" value="Plug_dom"/>
</dbReference>
<proteinExistence type="inferred from homology"/>
<dbReference type="PANTHER" id="PTHR32552:SF81">
    <property type="entry name" value="TONB-DEPENDENT OUTER MEMBRANE RECEPTOR"/>
    <property type="match status" value="1"/>
</dbReference>
<sequence>MKQSLRTCLLFLVCLSLSLSAGWAQTRELRGKVSSSEDNKPIPGASVVVLGTSRGTTTDAEGNYRVQASAGQTLRFSYIGTKSKDVVIANSDVVNVSLQADDNQLNEVVVTALGISRKSRELGYAVTELKGDDIANSQRDNFINALQGRVAGLQVGTSSGMPGASSGIQIRGVNSISGNNQPLYVVDGMPIDNRTAQNNQFVAGGISGQSTENRNIDFSNRAQDINPNDIENITILKGPEAAALYGVDAANGAILITTKKGKAGQGRVTYTGTYTLQKVGALPEVQTVYSQGNNGVSQNTSFNAFGPRYAENVQLYDNAAGFLRDGIGQRHNVSFDGGSDRYTYRLSAGYFNSKGVIPTTEYKRLNISLGGTAKITNKFSIESTLQYISTDNIKVSKGTNSFLLGLVSWPANDDMANYLNADGSRRKVTTASSEIENPYFDVYKNKLRDNGNRAITNISMKYAFNDWLNLTGRVGLDVYSTRYLFMYHPESNRSGGVIGGALDQATDNNRTLTSQYVLSANKQFNKLNVSGLVGQALYDFNYNSLATRGEKFLDPNFVSINNTDPLTQKSREFIRQRRLIGVFGSATVGYNDIAYLTVTGRNDWSSTFPIASRSFFYPSASFSLVYTDLIPEGKFRKVLSYAKLRASAAQVGKEAPEYSTSQAYESQTTTGGGFSYGFTAPNPYLVPEKVNSYEIGTEMKFFNNRLGFDVAYYRTESQNQIIRDLRISYATGFILKTINAGRLWNQGLELTVNAEPVRAKDFSWTTNVNFTKTSSRLTELPAGLPEFYSSDTWIFGNVRNGIRLNGPLTTFTGNSYVRNTKGDILVSPLTGLPLTETVWNVVGDRNPDFVIGFVNSFAYKSFGLSFVLDIRKGGDVFNATEAYMYSRGLSMKTLDRETPYTFRGVLKDGLENTDTPTPNTIQVTPYYNNTFYSALSDENFIERNVSWMRVKELTLRYSVPPSALSRANLFKTANIFVTGNDLLLLTNYTGGDPGVNGTNTATGGSGGQGIDFGNLPLPKVFNVGISLGF</sequence>
<evidence type="ECO:0000256" key="2">
    <source>
        <dbReference type="ARBA" id="ARBA00022448"/>
    </source>
</evidence>
<dbReference type="InterPro" id="IPR036942">
    <property type="entry name" value="Beta-barrel_TonB_sf"/>
</dbReference>
<reference evidence="16" key="1">
    <citation type="submission" date="2024-05" db="EMBL/GenBank/DDBJ databases">
        <authorList>
            <person name="Jung D.-H."/>
        </authorList>
    </citation>
    <scope>NUCLEOTIDE SEQUENCE</scope>
    <source>
        <strain evidence="16">JA-25</strain>
    </source>
</reference>
<keyword evidence="6" id="KW-0408">Iron</keyword>
<dbReference type="InterPro" id="IPR008969">
    <property type="entry name" value="CarboxyPept-like_regulatory"/>
</dbReference>
<evidence type="ECO:0000313" key="16">
    <source>
        <dbReference type="EMBL" id="NID10375.1"/>
    </source>
</evidence>
<dbReference type="Gene3D" id="2.40.170.20">
    <property type="entry name" value="TonB-dependent receptor, beta-barrel domain"/>
    <property type="match status" value="1"/>
</dbReference>
<dbReference type="PANTHER" id="PTHR32552">
    <property type="entry name" value="FERRICHROME IRON RECEPTOR-RELATED"/>
    <property type="match status" value="1"/>
</dbReference>
<dbReference type="SUPFAM" id="SSF49464">
    <property type="entry name" value="Carboxypeptidase regulatory domain-like"/>
    <property type="match status" value="1"/>
</dbReference>
<dbReference type="NCBIfam" id="TIGR04056">
    <property type="entry name" value="OMP_RagA_SusC"/>
    <property type="match status" value="1"/>
</dbReference>
<evidence type="ECO:0000256" key="4">
    <source>
        <dbReference type="ARBA" id="ARBA00022496"/>
    </source>
</evidence>
<evidence type="ECO:0000256" key="10">
    <source>
        <dbReference type="ARBA" id="ARBA00023237"/>
    </source>
</evidence>
<keyword evidence="2 11" id="KW-0813">Transport</keyword>
<keyword evidence="10 11" id="KW-0998">Cell outer membrane</keyword>
<evidence type="ECO:0000256" key="12">
    <source>
        <dbReference type="RuleBase" id="RU003357"/>
    </source>
</evidence>
<gene>
    <name evidence="16" type="ORF">F7231_09320</name>
</gene>
<keyword evidence="7" id="KW-0406">Ion transport</keyword>
<keyword evidence="3 11" id="KW-1134">Transmembrane beta strand</keyword>
<comment type="similarity">
    <text evidence="11 12">Belongs to the TonB-dependent receptor family.</text>
</comment>
<dbReference type="PROSITE" id="PS52016">
    <property type="entry name" value="TONB_DEPENDENT_REC_3"/>
    <property type="match status" value="1"/>
</dbReference>
<dbReference type="InterPro" id="IPR039426">
    <property type="entry name" value="TonB-dep_rcpt-like"/>
</dbReference>
<dbReference type="Gene3D" id="2.60.40.1120">
    <property type="entry name" value="Carboxypeptidase-like, regulatory domain"/>
    <property type="match status" value="1"/>
</dbReference>
<dbReference type="Gene3D" id="2.170.130.10">
    <property type="entry name" value="TonB-dependent receptor, plug domain"/>
    <property type="match status" value="1"/>
</dbReference>
<dbReference type="NCBIfam" id="TIGR04057">
    <property type="entry name" value="SusC_RagA_signa"/>
    <property type="match status" value="1"/>
</dbReference>
<dbReference type="InterPro" id="IPR023996">
    <property type="entry name" value="TonB-dep_OMP_SusC/RagA"/>
</dbReference>
<dbReference type="Pfam" id="PF13715">
    <property type="entry name" value="CarbopepD_reg_2"/>
    <property type="match status" value="1"/>
</dbReference>
<feature type="domain" description="TonB-dependent receptor-like beta-barrel" evidence="14">
    <location>
        <begin position="399"/>
        <end position="848"/>
    </location>
</feature>
<keyword evidence="9 11" id="KW-0472">Membrane</keyword>
<evidence type="ECO:0000256" key="6">
    <source>
        <dbReference type="ARBA" id="ARBA00023004"/>
    </source>
</evidence>
<keyword evidence="8 12" id="KW-0798">TonB box</keyword>
<evidence type="ECO:0000256" key="13">
    <source>
        <dbReference type="SAM" id="SignalP"/>
    </source>
</evidence>
<accession>A0ABX0QDB8</accession>
<organism evidence="16 17">
    <name type="scientific">Fibrivirga algicola</name>
    <dbReference type="NCBI Taxonomy" id="2950420"/>
    <lineage>
        <taxon>Bacteria</taxon>
        <taxon>Pseudomonadati</taxon>
        <taxon>Bacteroidota</taxon>
        <taxon>Cytophagia</taxon>
        <taxon>Cytophagales</taxon>
        <taxon>Spirosomataceae</taxon>
        <taxon>Fibrivirga</taxon>
    </lineage>
</organism>
<dbReference type="Pfam" id="PF00593">
    <property type="entry name" value="TonB_dep_Rec_b-barrel"/>
    <property type="match status" value="1"/>
</dbReference>
<keyword evidence="17" id="KW-1185">Reference proteome</keyword>
<evidence type="ECO:0000259" key="15">
    <source>
        <dbReference type="Pfam" id="PF07715"/>
    </source>
</evidence>
<evidence type="ECO:0000313" key="17">
    <source>
        <dbReference type="Proteomes" id="UP000606008"/>
    </source>
</evidence>
<feature type="chain" id="PRO_5045617811" evidence="13">
    <location>
        <begin position="25"/>
        <end position="1029"/>
    </location>
</feature>
<keyword evidence="13" id="KW-0732">Signal</keyword>